<evidence type="ECO:0000313" key="3">
    <source>
        <dbReference type="EMBL" id="VDD43454.1"/>
    </source>
</evidence>
<keyword evidence="2" id="KW-1133">Transmembrane helix</keyword>
<organism evidence="3">
    <name type="scientific">Brassica oleracea</name>
    <name type="common">Wild cabbage</name>
    <dbReference type="NCBI Taxonomy" id="3712"/>
    <lineage>
        <taxon>Eukaryota</taxon>
        <taxon>Viridiplantae</taxon>
        <taxon>Streptophyta</taxon>
        <taxon>Embryophyta</taxon>
        <taxon>Tracheophyta</taxon>
        <taxon>Spermatophyta</taxon>
        <taxon>Magnoliopsida</taxon>
        <taxon>eudicotyledons</taxon>
        <taxon>Gunneridae</taxon>
        <taxon>Pentapetalae</taxon>
        <taxon>rosids</taxon>
        <taxon>malvids</taxon>
        <taxon>Brassicales</taxon>
        <taxon>Brassicaceae</taxon>
        <taxon>Brassiceae</taxon>
        <taxon>Brassica</taxon>
    </lineage>
</organism>
<dbReference type="EMBL" id="LR031877">
    <property type="protein sequence ID" value="VDD43454.1"/>
    <property type="molecule type" value="Genomic_DNA"/>
</dbReference>
<feature type="transmembrane region" description="Helical" evidence="2">
    <location>
        <begin position="54"/>
        <end position="76"/>
    </location>
</feature>
<evidence type="ECO:0000256" key="1">
    <source>
        <dbReference type="SAM" id="MobiDB-lite"/>
    </source>
</evidence>
<keyword evidence="2" id="KW-0472">Membrane</keyword>
<feature type="region of interest" description="Disordered" evidence="1">
    <location>
        <begin position="83"/>
        <end position="103"/>
    </location>
</feature>
<sequence>MEPTLLSLSYWYGSGHEKRDLWMMLMFLVFAIAMRMPCLYSRCTNGNGVLYTGLYVGLICVGNAVKWVACVVSYHACRTRVSEKKDDEDQKLRGSSAPTEGMLNPLWPGLELVMADPSAEVPIPPDHEARF</sequence>
<dbReference type="AlphaFoldDB" id="A0A3P6F7S2"/>
<evidence type="ECO:0000256" key="2">
    <source>
        <dbReference type="SAM" id="Phobius"/>
    </source>
</evidence>
<feature type="compositionally biased region" description="Basic and acidic residues" evidence="1">
    <location>
        <begin position="83"/>
        <end position="92"/>
    </location>
</feature>
<dbReference type="PANTHER" id="PTHR36714:SF6">
    <property type="entry name" value="TRANSMEMBRANE PROTEIN"/>
    <property type="match status" value="1"/>
</dbReference>
<gene>
    <name evidence="3" type="ORF">BOLC5T31001H</name>
</gene>
<accession>A0A3P6F7S2</accession>
<name>A0A3P6F7S2_BRAOL</name>
<proteinExistence type="predicted"/>
<reference evidence="3" key="1">
    <citation type="submission" date="2018-11" db="EMBL/GenBank/DDBJ databases">
        <authorList>
            <consortium name="Genoscope - CEA"/>
            <person name="William W."/>
        </authorList>
    </citation>
    <scope>NUCLEOTIDE SEQUENCE</scope>
</reference>
<keyword evidence="2" id="KW-0812">Transmembrane</keyword>
<protein>
    <submittedName>
        <fullName evidence="3">Uncharacterized protein</fullName>
    </submittedName>
</protein>
<feature type="transmembrane region" description="Helical" evidence="2">
    <location>
        <begin position="21"/>
        <end position="42"/>
    </location>
</feature>
<dbReference type="PANTHER" id="PTHR36714">
    <property type="entry name" value="T23E23.1"/>
    <property type="match status" value="1"/>
</dbReference>